<dbReference type="Gene3D" id="3.40.50.300">
    <property type="entry name" value="P-loop containing nucleotide triphosphate hydrolases"/>
    <property type="match status" value="1"/>
</dbReference>
<proteinExistence type="predicted"/>
<dbReference type="SUPFAM" id="SSF52540">
    <property type="entry name" value="P-loop containing nucleoside triphosphate hydrolases"/>
    <property type="match status" value="1"/>
</dbReference>
<keyword evidence="1" id="KW-0315">Glutamine amidotransferase</keyword>
<evidence type="ECO:0000313" key="2">
    <source>
        <dbReference type="EMBL" id="CEG40526.1"/>
    </source>
</evidence>
<evidence type="ECO:0000313" key="3">
    <source>
        <dbReference type="Proteomes" id="UP000054928"/>
    </source>
</evidence>
<dbReference type="CDD" id="cd03109">
    <property type="entry name" value="DTBS"/>
    <property type="match status" value="1"/>
</dbReference>
<dbReference type="RefSeq" id="XP_024576895.1">
    <property type="nucleotide sequence ID" value="XM_024726194.1"/>
</dbReference>
<keyword evidence="3" id="KW-1185">Reference proteome</keyword>
<dbReference type="Pfam" id="PF13500">
    <property type="entry name" value="AAA_26"/>
    <property type="match status" value="1"/>
</dbReference>
<dbReference type="OrthoDB" id="426250at2759"/>
<dbReference type="InterPro" id="IPR027417">
    <property type="entry name" value="P-loop_NTPase"/>
</dbReference>
<keyword evidence="2" id="KW-0378">Hydrolase</keyword>
<dbReference type="PANTHER" id="PTHR21343">
    <property type="entry name" value="DETHIOBIOTIN SYNTHETASE"/>
    <property type="match status" value="1"/>
</dbReference>
<organism evidence="2 3">
    <name type="scientific">Plasmopara halstedii</name>
    <name type="common">Downy mildew of sunflower</name>
    <dbReference type="NCBI Taxonomy" id="4781"/>
    <lineage>
        <taxon>Eukaryota</taxon>
        <taxon>Sar</taxon>
        <taxon>Stramenopiles</taxon>
        <taxon>Oomycota</taxon>
        <taxon>Peronosporomycetes</taxon>
        <taxon>Peronosporales</taxon>
        <taxon>Peronosporaceae</taxon>
        <taxon>Plasmopara</taxon>
    </lineage>
</organism>
<dbReference type="PANTHER" id="PTHR21343:SF10">
    <property type="entry name" value="DRTGG DOMAIN-CONTAINING PROTEIN"/>
    <property type="match status" value="1"/>
</dbReference>
<dbReference type="EMBL" id="CCYD01000523">
    <property type="protein sequence ID" value="CEG40526.1"/>
    <property type="molecule type" value="Genomic_DNA"/>
</dbReference>
<dbReference type="Proteomes" id="UP000054928">
    <property type="component" value="Unassembled WGS sequence"/>
</dbReference>
<protein>
    <submittedName>
        <fullName evidence="2">p-loop containing nucleoside triphosphate hydrolase</fullName>
    </submittedName>
</protein>
<dbReference type="GO" id="GO:0016787">
    <property type="term" value="F:hydrolase activity"/>
    <property type="evidence" value="ECO:0007669"/>
    <property type="project" value="UniProtKB-KW"/>
</dbReference>
<dbReference type="GeneID" id="36405775"/>
<sequence>MADATSTLVSCVVFGRQDDVELQEVLSFLRGFSILYGSGLALHSEICSSTAELEVLCARELAKNPNQVNKRSNDPKNQQSDLFARITIDKKEYIVFGKSALIQWMKQHLFEARYTTTTLASVAQEKPPLRLFISGDRAQIGKSMVCLGLIGALLQHGYQAVDIAYIKPATQCETPQLVTKFCRQHGISCCEVGPILFYKGFTRQFLKGETETSSQLLEKAKQKVDEVGIGKKFVIVDGVGYPAVGSICGVSNADVARKLAAPVVLVGKKGVGDAIDSFNLNASFFESYGVKVLGGIFNRLPNDGFYSLELCQENVTAYFEQYQPQKHIYGFLPELNNDRHDKVNAENTHATEQIESIPGVFLSQAEDDLAKKFVDAFMANIDVTKLLADTKASQ</sequence>
<name>A0A0P1AI12_PLAHL</name>
<dbReference type="AlphaFoldDB" id="A0A0P1AI12"/>
<accession>A0A0P1AI12</accession>
<evidence type="ECO:0000256" key="1">
    <source>
        <dbReference type="ARBA" id="ARBA00022962"/>
    </source>
</evidence>
<dbReference type="OMA" id="CCEVGPI"/>
<reference evidence="3" key="1">
    <citation type="submission" date="2014-09" db="EMBL/GenBank/DDBJ databases">
        <authorList>
            <person name="Sharma Rahul"/>
            <person name="Thines Marco"/>
        </authorList>
    </citation>
    <scope>NUCLEOTIDE SEQUENCE [LARGE SCALE GENOMIC DNA]</scope>
</reference>